<organism evidence="4 5">
    <name type="scientific">Pseudodesulfovibrio methanolicus</name>
    <dbReference type="NCBI Taxonomy" id="3126690"/>
    <lineage>
        <taxon>Bacteria</taxon>
        <taxon>Pseudomonadati</taxon>
        <taxon>Thermodesulfobacteriota</taxon>
        <taxon>Desulfovibrionia</taxon>
        <taxon>Desulfovibrionales</taxon>
        <taxon>Desulfovibrionaceae</taxon>
    </lineage>
</organism>
<evidence type="ECO:0000256" key="1">
    <source>
        <dbReference type="ARBA" id="ARBA00023159"/>
    </source>
</evidence>
<keyword evidence="2" id="KW-0732">Signal</keyword>
<accession>A0ABZ2IV27</accession>
<protein>
    <submittedName>
        <fullName evidence="4">Ada metal-binding domain-containing protein</fullName>
    </submittedName>
</protein>
<evidence type="ECO:0000256" key="2">
    <source>
        <dbReference type="SAM" id="SignalP"/>
    </source>
</evidence>
<keyword evidence="1" id="KW-0010">Activator</keyword>
<dbReference type="SUPFAM" id="SSF57884">
    <property type="entry name" value="Ada DNA repair protein, N-terminal domain (N-Ada 10)"/>
    <property type="match status" value="1"/>
</dbReference>
<feature type="chain" id="PRO_5047550527" evidence="2">
    <location>
        <begin position="21"/>
        <end position="70"/>
    </location>
</feature>
<dbReference type="InterPro" id="IPR004026">
    <property type="entry name" value="Ada_DNA_repair_Zn-bd"/>
</dbReference>
<dbReference type="Gene3D" id="3.40.10.10">
    <property type="entry name" value="DNA Methylphosphotriester Repair Domain"/>
    <property type="match status" value="1"/>
</dbReference>
<feature type="domain" description="Ada DNA repair metal-binding" evidence="3">
    <location>
        <begin position="21"/>
        <end position="70"/>
    </location>
</feature>
<gene>
    <name evidence="4" type="ORF">V8V93_19160</name>
</gene>
<sequence length="70" mass="7678">MRKLLACVLILLALSVAASAASPTYHGNRDSHVFHRPGCRYYNCKHCVVAFASRQAALDAGYRPCKVCKP</sequence>
<evidence type="ECO:0000313" key="4">
    <source>
        <dbReference type="EMBL" id="WWX22540.1"/>
    </source>
</evidence>
<evidence type="ECO:0000259" key="3">
    <source>
        <dbReference type="Pfam" id="PF02805"/>
    </source>
</evidence>
<feature type="signal peptide" evidence="2">
    <location>
        <begin position="1"/>
        <end position="20"/>
    </location>
</feature>
<evidence type="ECO:0000313" key="5">
    <source>
        <dbReference type="Proteomes" id="UP001385389"/>
    </source>
</evidence>
<dbReference type="InterPro" id="IPR035451">
    <property type="entry name" value="Ada-like_dom_sf"/>
</dbReference>
<dbReference type="Proteomes" id="UP001385389">
    <property type="component" value="Chromosome"/>
</dbReference>
<dbReference type="EMBL" id="CP146609">
    <property type="protein sequence ID" value="WWX22540.1"/>
    <property type="molecule type" value="Genomic_DNA"/>
</dbReference>
<dbReference type="RefSeq" id="WP_338668232.1">
    <property type="nucleotide sequence ID" value="NZ_CP146609.1"/>
</dbReference>
<name>A0ABZ2IV27_9BACT</name>
<keyword evidence="5" id="KW-1185">Reference proteome</keyword>
<reference evidence="4 5" key="1">
    <citation type="submission" date="2024-03" db="EMBL/GenBank/DDBJ databases">
        <title>Phenotype and Genome Characterization of a Sulfate-Reducing Bacterium Pseudodesulfovibrio sp. strain 5S69, isolated from Petroleum Reservoir in Tatarstan (Russia).</title>
        <authorList>
            <person name="Bidzhieva S.K."/>
            <person name="Kadnikov V."/>
            <person name="Tourova T.P."/>
            <person name="Samigullina S.R."/>
            <person name="Sokolova D.S."/>
            <person name="Poltaraus A.B."/>
            <person name="Avtukh A.N."/>
            <person name="Tereshina V.M."/>
            <person name="Mardanov A.V."/>
            <person name="Nazina T.N."/>
        </authorList>
    </citation>
    <scope>NUCLEOTIDE SEQUENCE [LARGE SCALE GENOMIC DNA]</scope>
    <source>
        <strain evidence="4 5">5S69</strain>
    </source>
</reference>
<proteinExistence type="predicted"/>
<dbReference type="Pfam" id="PF02805">
    <property type="entry name" value="Ada_Zn_binding"/>
    <property type="match status" value="1"/>
</dbReference>